<dbReference type="InterPro" id="IPR001544">
    <property type="entry name" value="Aminotrans_IV"/>
</dbReference>
<accession>A0A5B0BH88</accession>
<proteinExistence type="inferred from homology"/>
<keyword evidence="13" id="KW-1185">Reference proteome</keyword>
<dbReference type="GO" id="GO:0005829">
    <property type="term" value="C:cytosol"/>
    <property type="evidence" value="ECO:0007669"/>
    <property type="project" value="TreeGrafter"/>
</dbReference>
<comment type="catalytic activity">
    <reaction evidence="9">
        <text>4-amino-4-deoxychorismate = 4-aminobenzoate + pyruvate + H(+)</text>
        <dbReference type="Rhea" id="RHEA:16201"/>
        <dbReference type="ChEBI" id="CHEBI:15361"/>
        <dbReference type="ChEBI" id="CHEBI:15378"/>
        <dbReference type="ChEBI" id="CHEBI:17836"/>
        <dbReference type="ChEBI" id="CHEBI:58406"/>
        <dbReference type="EC" id="4.1.3.38"/>
    </reaction>
</comment>
<dbReference type="InterPro" id="IPR043132">
    <property type="entry name" value="BCAT-like_C"/>
</dbReference>
<evidence type="ECO:0000313" key="12">
    <source>
        <dbReference type="EMBL" id="KAA0940881.1"/>
    </source>
</evidence>
<dbReference type="SUPFAM" id="SSF56752">
    <property type="entry name" value="D-aminoacid aminotransferase-like PLP-dependent enzymes"/>
    <property type="match status" value="1"/>
</dbReference>
<evidence type="ECO:0000256" key="5">
    <source>
        <dbReference type="ARBA" id="ARBA00022909"/>
    </source>
</evidence>
<comment type="cofactor">
    <cofactor evidence="1 11">
        <name>pyridoxal 5'-phosphate</name>
        <dbReference type="ChEBI" id="CHEBI:597326"/>
    </cofactor>
</comment>
<dbReference type="EMBL" id="VDFC01000023">
    <property type="protein sequence ID" value="KAA0940881.1"/>
    <property type="molecule type" value="Genomic_DNA"/>
</dbReference>
<dbReference type="CDD" id="cd01559">
    <property type="entry name" value="ADCL_like"/>
    <property type="match status" value="1"/>
</dbReference>
<dbReference type="InterPro" id="IPR036038">
    <property type="entry name" value="Aminotransferase-like"/>
</dbReference>
<keyword evidence="4 11" id="KW-0663">Pyridoxal phosphate</keyword>
<dbReference type="InterPro" id="IPR050571">
    <property type="entry name" value="Class-IV_PLP-Dep_Aminotrnsfr"/>
</dbReference>
<evidence type="ECO:0000256" key="4">
    <source>
        <dbReference type="ARBA" id="ARBA00022898"/>
    </source>
</evidence>
<dbReference type="OrthoDB" id="9805628at2"/>
<dbReference type="Proteomes" id="UP000324965">
    <property type="component" value="Unassembled WGS sequence"/>
</dbReference>
<reference evidence="12 13" key="1">
    <citation type="submission" date="2019-05" db="EMBL/GenBank/DDBJ databases">
        <authorList>
            <person name="Hariharan J."/>
            <person name="Choudoir M.J."/>
            <person name="Diebold P."/>
            <person name="Panke-Buisse K."/>
            <person name="Buckley D.H."/>
        </authorList>
    </citation>
    <scope>NUCLEOTIDE SEQUENCE [LARGE SCALE GENOMIC DNA]</scope>
    <source>
        <strain evidence="12 13">SUN51</strain>
    </source>
</reference>
<keyword evidence="6 12" id="KW-0456">Lyase</keyword>
<gene>
    <name evidence="12" type="ORF">FGF04_08465</name>
</gene>
<evidence type="ECO:0000256" key="2">
    <source>
        <dbReference type="ARBA" id="ARBA00009320"/>
    </source>
</evidence>
<dbReference type="AlphaFoldDB" id="A0A5B0BH88"/>
<dbReference type="EC" id="4.1.3.38" evidence="8"/>
<dbReference type="PANTHER" id="PTHR42743">
    <property type="entry name" value="AMINO-ACID AMINOTRANSFERASE"/>
    <property type="match status" value="1"/>
</dbReference>
<dbReference type="FunFam" id="3.30.470.10:FF:000016">
    <property type="entry name" value="Class IV aminotransferase"/>
    <property type="match status" value="1"/>
</dbReference>
<keyword evidence="5" id="KW-0289">Folate biosynthesis</keyword>
<protein>
    <recommendedName>
        <fullName evidence="8">aminodeoxychorismate lyase</fullName>
        <ecNumber evidence="8">4.1.3.38</ecNumber>
    </recommendedName>
</protein>
<comment type="caution">
    <text evidence="12">The sequence shown here is derived from an EMBL/GenBank/DDBJ whole genome shotgun (WGS) entry which is preliminary data.</text>
</comment>
<dbReference type="PANTHER" id="PTHR42743:SF11">
    <property type="entry name" value="AMINODEOXYCHORISMATE LYASE"/>
    <property type="match status" value="1"/>
</dbReference>
<dbReference type="Gene3D" id="3.30.470.10">
    <property type="match status" value="1"/>
</dbReference>
<dbReference type="PROSITE" id="PS00770">
    <property type="entry name" value="AA_TRANSFER_CLASS_4"/>
    <property type="match status" value="1"/>
</dbReference>
<dbReference type="GO" id="GO:0030170">
    <property type="term" value="F:pyridoxal phosphate binding"/>
    <property type="evidence" value="ECO:0007669"/>
    <property type="project" value="InterPro"/>
</dbReference>
<dbReference type="Pfam" id="PF01063">
    <property type="entry name" value="Aminotran_4"/>
    <property type="match status" value="1"/>
</dbReference>
<comment type="subunit">
    <text evidence="3">Homodimer.</text>
</comment>
<dbReference type="InterPro" id="IPR017824">
    <property type="entry name" value="Aminodeoxychorismate_lyase_IV"/>
</dbReference>
<dbReference type="RefSeq" id="WP_149510617.1">
    <property type="nucleotide sequence ID" value="NZ_VDFC01000023.1"/>
</dbReference>
<evidence type="ECO:0000256" key="8">
    <source>
        <dbReference type="ARBA" id="ARBA00035676"/>
    </source>
</evidence>
<dbReference type="InterPro" id="IPR018300">
    <property type="entry name" value="Aminotrans_IV_CS"/>
</dbReference>
<dbReference type="GO" id="GO:0008696">
    <property type="term" value="F:4-amino-4-deoxychorismate lyase activity"/>
    <property type="evidence" value="ECO:0007669"/>
    <property type="project" value="UniProtKB-EC"/>
</dbReference>
<dbReference type="GO" id="GO:0046656">
    <property type="term" value="P:folic acid biosynthetic process"/>
    <property type="evidence" value="ECO:0007669"/>
    <property type="project" value="UniProtKB-KW"/>
</dbReference>
<name>A0A5B0BH88_9ACTN</name>
<comment type="similarity">
    <text evidence="2 10">Belongs to the class-IV pyridoxal-phosphate-dependent aminotransferase family.</text>
</comment>
<evidence type="ECO:0000256" key="1">
    <source>
        <dbReference type="ARBA" id="ARBA00001933"/>
    </source>
</evidence>
<evidence type="ECO:0000256" key="7">
    <source>
        <dbReference type="ARBA" id="ARBA00035633"/>
    </source>
</evidence>
<evidence type="ECO:0000256" key="9">
    <source>
        <dbReference type="ARBA" id="ARBA00049529"/>
    </source>
</evidence>
<organism evidence="12 13">
    <name type="scientific">Streptomyces apricus</name>
    <dbReference type="NCBI Taxonomy" id="1828112"/>
    <lineage>
        <taxon>Bacteria</taxon>
        <taxon>Bacillati</taxon>
        <taxon>Actinomycetota</taxon>
        <taxon>Actinomycetes</taxon>
        <taxon>Kitasatosporales</taxon>
        <taxon>Streptomycetaceae</taxon>
        <taxon>Streptomyces</taxon>
    </lineage>
</organism>
<evidence type="ECO:0000256" key="3">
    <source>
        <dbReference type="ARBA" id="ARBA00011738"/>
    </source>
</evidence>
<evidence type="ECO:0000256" key="11">
    <source>
        <dbReference type="RuleBase" id="RU004516"/>
    </source>
</evidence>
<comment type="pathway">
    <text evidence="7">Cofactor biosynthesis; tetrahydrofolate biosynthesis; 4-aminobenzoate from chorismate: step 2/2.</text>
</comment>
<evidence type="ECO:0000256" key="6">
    <source>
        <dbReference type="ARBA" id="ARBA00023239"/>
    </source>
</evidence>
<dbReference type="Gene3D" id="3.20.10.10">
    <property type="entry name" value="D-amino Acid Aminotransferase, subunit A, domain 2"/>
    <property type="match status" value="1"/>
</dbReference>
<sequence>MKIWLDGGLQDSESARVSAFDHGLTVGDGVFETVKAVEGRPFALTRHLDRLARSAAGLGLPEPDRDEVRRACAAVLDANPMPLGRLRITYTGGHGPLGSDRGEQGPTLLVALGESARRPDSTAVITVPWTRNERGALTGLKTTSYAENVVALARARERDASEALFANTVGQLCEGTGSNVFVVLDGRIHTPPVASGCLAGVTRALTVEWTGAQETDLPFDVLERAEEVFLTSTLRDVQAVHRVDGRELPGAPGPVTAKAMRVFGERAGDDLDP</sequence>
<dbReference type="InterPro" id="IPR043131">
    <property type="entry name" value="BCAT-like_N"/>
</dbReference>
<evidence type="ECO:0000313" key="13">
    <source>
        <dbReference type="Proteomes" id="UP000324965"/>
    </source>
</evidence>
<evidence type="ECO:0000256" key="10">
    <source>
        <dbReference type="RuleBase" id="RU004106"/>
    </source>
</evidence>